<evidence type="ECO:0000313" key="1">
    <source>
        <dbReference type="EMBL" id="MPC34880.1"/>
    </source>
</evidence>
<sequence>MLVIAGSGAVDAWEAEATCAALVVGSLVILLPRARETPQGRWFRHQPLLQTISNERPTDC</sequence>
<accession>A0A5B7EK21</accession>
<dbReference type="EMBL" id="VSRR010003151">
    <property type="protein sequence ID" value="MPC34880.1"/>
    <property type="molecule type" value="Genomic_DNA"/>
</dbReference>
<comment type="caution">
    <text evidence="1">The sequence shown here is derived from an EMBL/GenBank/DDBJ whole genome shotgun (WGS) entry which is preliminary data.</text>
</comment>
<dbReference type="Proteomes" id="UP000324222">
    <property type="component" value="Unassembled WGS sequence"/>
</dbReference>
<organism evidence="1 2">
    <name type="scientific">Portunus trituberculatus</name>
    <name type="common">Swimming crab</name>
    <name type="synonym">Neptunus trituberculatus</name>
    <dbReference type="NCBI Taxonomy" id="210409"/>
    <lineage>
        <taxon>Eukaryota</taxon>
        <taxon>Metazoa</taxon>
        <taxon>Ecdysozoa</taxon>
        <taxon>Arthropoda</taxon>
        <taxon>Crustacea</taxon>
        <taxon>Multicrustacea</taxon>
        <taxon>Malacostraca</taxon>
        <taxon>Eumalacostraca</taxon>
        <taxon>Eucarida</taxon>
        <taxon>Decapoda</taxon>
        <taxon>Pleocyemata</taxon>
        <taxon>Brachyura</taxon>
        <taxon>Eubrachyura</taxon>
        <taxon>Portunoidea</taxon>
        <taxon>Portunidae</taxon>
        <taxon>Portuninae</taxon>
        <taxon>Portunus</taxon>
    </lineage>
</organism>
<protein>
    <submittedName>
        <fullName evidence="1">Uncharacterized protein</fullName>
    </submittedName>
</protein>
<dbReference type="AlphaFoldDB" id="A0A5B7EK21"/>
<keyword evidence="2" id="KW-1185">Reference proteome</keyword>
<reference evidence="1 2" key="1">
    <citation type="submission" date="2019-05" db="EMBL/GenBank/DDBJ databases">
        <title>Another draft genome of Portunus trituberculatus and its Hox gene families provides insights of decapod evolution.</title>
        <authorList>
            <person name="Jeong J.-H."/>
            <person name="Song I."/>
            <person name="Kim S."/>
            <person name="Choi T."/>
            <person name="Kim D."/>
            <person name="Ryu S."/>
            <person name="Kim W."/>
        </authorList>
    </citation>
    <scope>NUCLEOTIDE SEQUENCE [LARGE SCALE GENOMIC DNA]</scope>
    <source>
        <tissue evidence="1">Muscle</tissue>
    </source>
</reference>
<name>A0A5B7EK21_PORTR</name>
<gene>
    <name evidence="1" type="ORF">E2C01_028283</name>
</gene>
<evidence type="ECO:0000313" key="2">
    <source>
        <dbReference type="Proteomes" id="UP000324222"/>
    </source>
</evidence>
<proteinExistence type="predicted"/>